<organism evidence="1 2">
    <name type="scientific">Candidatus Nitrosomarinus catalinensis</name>
    <dbReference type="NCBI Taxonomy" id="1898749"/>
    <lineage>
        <taxon>Archaea</taxon>
        <taxon>Nitrososphaerota</taxon>
        <taxon>Nitrososphaeria</taxon>
        <taxon>Nitrosopumilales</taxon>
        <taxon>Nitrosopumilaceae</taxon>
        <taxon>Candidatus Nitrosomarinus</taxon>
    </lineage>
</organism>
<sequence length="67" mass="7252">MGDDHIIKKALSGHDATCVENCKCEYGKTSNDSHVLKFVKNCMDGLSQTGKCVCGQGCPYPILEDSQ</sequence>
<dbReference type="Proteomes" id="UP000249949">
    <property type="component" value="Chromosome"/>
</dbReference>
<name>A0A2Z2HN34_9ARCH</name>
<evidence type="ECO:0000313" key="1">
    <source>
        <dbReference type="EMBL" id="ARS64857.1"/>
    </source>
</evidence>
<accession>A0A2Z2HN34</accession>
<dbReference type="AlphaFoldDB" id="A0A2Z2HN34"/>
<evidence type="ECO:0000313" key="2">
    <source>
        <dbReference type="Proteomes" id="UP000249949"/>
    </source>
</evidence>
<protein>
    <submittedName>
        <fullName evidence="1">Uncharacterized protein</fullName>
    </submittedName>
</protein>
<dbReference type="KEGG" id="nct:NMSP_1242"/>
<reference evidence="1 2" key="1">
    <citation type="journal article" date="2017" name="Environ. Microbiol.">
        <title>Genome and epigenome of a novel marine Thaumarchaeota strain suggest viral infection, phosphorothioation DNA modification and multiple restriction systems.</title>
        <authorList>
            <person name="Ahlgren N.A."/>
            <person name="Chen Y."/>
            <person name="Needham D.M."/>
            <person name="Parada A.E."/>
            <person name="Sachdeva R."/>
            <person name="Trinh V."/>
            <person name="Chen T."/>
            <person name="Fuhrman J.A."/>
        </authorList>
    </citation>
    <scope>NUCLEOTIDE SEQUENCE [LARGE SCALE GENOMIC DNA]</scope>
    <source>
        <strain evidence="1 2">SPOT01</strain>
    </source>
</reference>
<gene>
    <name evidence="1" type="ORF">NMSP_1242</name>
</gene>
<dbReference type="EMBL" id="CP021324">
    <property type="protein sequence ID" value="ARS64857.1"/>
    <property type="molecule type" value="Genomic_DNA"/>
</dbReference>
<keyword evidence="2" id="KW-1185">Reference proteome</keyword>
<proteinExistence type="predicted"/>